<dbReference type="InterPro" id="IPR050793">
    <property type="entry name" value="CMP-NeuNAc_synthase"/>
</dbReference>
<proteinExistence type="predicted"/>
<dbReference type="Proteomes" id="UP001218579">
    <property type="component" value="Unassembled WGS sequence"/>
</dbReference>
<dbReference type="RefSeq" id="WP_272744780.1">
    <property type="nucleotide sequence ID" value="NZ_JAQQKV010000002.1"/>
</dbReference>
<gene>
    <name evidence="1" type="ORF">PQU98_09895</name>
</gene>
<dbReference type="PANTHER" id="PTHR21485:SF6">
    <property type="entry name" value="N-ACYLNEURAMINATE CYTIDYLYLTRANSFERASE-RELATED"/>
    <property type="match status" value="1"/>
</dbReference>
<accession>A0ABT5HJN6</accession>
<dbReference type="Pfam" id="PF02348">
    <property type="entry name" value="CTP_transf_3"/>
    <property type="match status" value="1"/>
</dbReference>
<dbReference type="EMBL" id="JAQQKV010000002">
    <property type="protein sequence ID" value="MDC7676442.1"/>
    <property type="molecule type" value="Genomic_DNA"/>
</dbReference>
<protein>
    <submittedName>
        <fullName evidence="1">Acylneuraminate cytidylyltransferase family protein</fullName>
    </submittedName>
</protein>
<keyword evidence="1" id="KW-0808">Transferase</keyword>
<evidence type="ECO:0000313" key="1">
    <source>
        <dbReference type="EMBL" id="MDC7676442.1"/>
    </source>
</evidence>
<dbReference type="SUPFAM" id="SSF53448">
    <property type="entry name" value="Nucleotide-diphospho-sugar transferases"/>
    <property type="match status" value="1"/>
</dbReference>
<evidence type="ECO:0000313" key="2">
    <source>
        <dbReference type="Proteomes" id="UP001218579"/>
    </source>
</evidence>
<dbReference type="InterPro" id="IPR029044">
    <property type="entry name" value="Nucleotide-diphossugar_trans"/>
</dbReference>
<dbReference type="CDD" id="cd02513">
    <property type="entry name" value="CMP-NeuAc_Synthase"/>
    <property type="match status" value="1"/>
</dbReference>
<dbReference type="GO" id="GO:0016779">
    <property type="term" value="F:nucleotidyltransferase activity"/>
    <property type="evidence" value="ECO:0007669"/>
    <property type="project" value="UniProtKB-KW"/>
</dbReference>
<name>A0ABT5HJN6_9CAUL</name>
<keyword evidence="2" id="KW-1185">Reference proteome</keyword>
<comment type="caution">
    <text evidence="1">The sequence shown here is derived from an EMBL/GenBank/DDBJ whole genome shotgun (WGS) entry which is preliminary data.</text>
</comment>
<keyword evidence="1" id="KW-0548">Nucleotidyltransferase</keyword>
<dbReference type="InterPro" id="IPR003329">
    <property type="entry name" value="Cytidylyl_trans"/>
</dbReference>
<organism evidence="1 2">
    <name type="scientific">Asticcacaulis machinosus</name>
    <dbReference type="NCBI Taxonomy" id="2984211"/>
    <lineage>
        <taxon>Bacteria</taxon>
        <taxon>Pseudomonadati</taxon>
        <taxon>Pseudomonadota</taxon>
        <taxon>Alphaproteobacteria</taxon>
        <taxon>Caulobacterales</taxon>
        <taxon>Caulobacteraceae</taxon>
        <taxon>Asticcacaulis</taxon>
    </lineage>
</organism>
<sequence>MKVSAFIPCRAGSERVPKKNMRPFGGYEGGLLEIKLKQLGKCDFLDEIIISTNDPDVVSYAEFFSKSDRRIVIDDRPDHLGKSSTSMTEFIQYISSLRPDGAIFWTHVTTPFCNELEYIKAYNAYLKSMESGHDSFVSVTKLQKFLWNNNGPINYDNSVEKWPRSQDLQPVYEINHAIYAMKFGDMRDIGDRIGGKPFFYEMEEVSALDIDWEEQFHLLDLIAKAKPELLGGI</sequence>
<dbReference type="PANTHER" id="PTHR21485">
    <property type="entry name" value="HAD SUPERFAMILY MEMBERS CMAS AND KDSC"/>
    <property type="match status" value="1"/>
</dbReference>
<reference evidence="1 2" key="1">
    <citation type="submission" date="2023-01" db="EMBL/GenBank/DDBJ databases">
        <title>Novel species of the genus Asticcacaulis isolated from rivers.</title>
        <authorList>
            <person name="Lu H."/>
        </authorList>
    </citation>
    <scope>NUCLEOTIDE SEQUENCE [LARGE SCALE GENOMIC DNA]</scope>
    <source>
        <strain evidence="1 2">LKC15W</strain>
    </source>
</reference>
<dbReference type="Gene3D" id="3.90.550.10">
    <property type="entry name" value="Spore Coat Polysaccharide Biosynthesis Protein SpsA, Chain A"/>
    <property type="match status" value="1"/>
</dbReference>